<name>A0A427AAW0_ENSVE</name>
<organism evidence="2 3">
    <name type="scientific">Ensete ventricosum</name>
    <name type="common">Abyssinian banana</name>
    <name type="synonym">Musa ensete</name>
    <dbReference type="NCBI Taxonomy" id="4639"/>
    <lineage>
        <taxon>Eukaryota</taxon>
        <taxon>Viridiplantae</taxon>
        <taxon>Streptophyta</taxon>
        <taxon>Embryophyta</taxon>
        <taxon>Tracheophyta</taxon>
        <taxon>Spermatophyta</taxon>
        <taxon>Magnoliopsida</taxon>
        <taxon>Liliopsida</taxon>
        <taxon>Zingiberales</taxon>
        <taxon>Musaceae</taxon>
        <taxon>Ensete</taxon>
    </lineage>
</organism>
<sequence>MVKPLIGVARPPVAKAASRGGTYGHSARGAAYGQIDPPPTGEVPTGTTLARSGCHSRALVVAHGQRQSSMGHSTTTCEGVVTTIARVRARSRRMVMWRGSDETDDDEINDMKMHRCTHRSYYEPLARGSFRGQRRLLDIDSIIQELFYTFAATIGSEGSAAAGEGRPPGGLVAYRGGVRTLAESGIVGRPRPDIRLAKRRS</sequence>
<feature type="region of interest" description="Disordered" evidence="1">
    <location>
        <begin position="1"/>
        <end position="24"/>
    </location>
</feature>
<comment type="caution">
    <text evidence="2">The sequence shown here is derived from an EMBL/GenBank/DDBJ whole genome shotgun (WGS) entry which is preliminary data.</text>
</comment>
<dbReference type="EMBL" id="AMZH03003116">
    <property type="protein sequence ID" value="RRT73364.1"/>
    <property type="molecule type" value="Genomic_DNA"/>
</dbReference>
<dbReference type="Proteomes" id="UP000287651">
    <property type="component" value="Unassembled WGS sequence"/>
</dbReference>
<evidence type="ECO:0000313" key="2">
    <source>
        <dbReference type="EMBL" id="RRT73364.1"/>
    </source>
</evidence>
<accession>A0A427AAW0</accession>
<evidence type="ECO:0000313" key="3">
    <source>
        <dbReference type="Proteomes" id="UP000287651"/>
    </source>
</evidence>
<dbReference type="AlphaFoldDB" id="A0A427AAW0"/>
<evidence type="ECO:0000256" key="1">
    <source>
        <dbReference type="SAM" id="MobiDB-lite"/>
    </source>
</evidence>
<protein>
    <submittedName>
        <fullName evidence="2">Uncharacterized protein</fullName>
    </submittedName>
</protein>
<proteinExistence type="predicted"/>
<reference evidence="2 3" key="1">
    <citation type="journal article" date="2014" name="Agronomy (Basel)">
        <title>A Draft Genome Sequence for Ensete ventricosum, the Drought-Tolerant Tree Against Hunger.</title>
        <authorList>
            <person name="Harrison J."/>
            <person name="Moore K.A."/>
            <person name="Paszkiewicz K."/>
            <person name="Jones T."/>
            <person name="Grant M."/>
            <person name="Ambacheew D."/>
            <person name="Muzemil S."/>
            <person name="Studholme D.J."/>
        </authorList>
    </citation>
    <scope>NUCLEOTIDE SEQUENCE [LARGE SCALE GENOMIC DNA]</scope>
</reference>
<gene>
    <name evidence="2" type="ORF">B296_00008743</name>
</gene>